<feature type="transmembrane region" description="Helical" evidence="7">
    <location>
        <begin position="76"/>
        <end position="101"/>
    </location>
</feature>
<dbReference type="SUPFAM" id="SSF55874">
    <property type="entry name" value="ATPase domain of HSP90 chaperone/DNA topoisomerase II/histidine kinase"/>
    <property type="match status" value="1"/>
</dbReference>
<evidence type="ECO:0000259" key="8">
    <source>
        <dbReference type="Pfam" id="PF07730"/>
    </source>
</evidence>
<keyword evidence="4 9" id="KW-0418">Kinase</keyword>
<feature type="transmembrane region" description="Helical" evidence="7">
    <location>
        <begin position="139"/>
        <end position="158"/>
    </location>
</feature>
<sequence length="372" mass="43223">MVLLKNKEAEMYKKLLNLLKGNYGFYLSLVFFIFAFVYVIDGSYPKYILPLTILAIASYIGMLYTKNKILVFTEWFYLIAYISYMTIVLHPTNILFSFYLSNLLVWHFQDKYFTYRTISFFITINCLTLYIIANPKINIGDRIILFIFSSMCVITYFFQKYAYERSKLKNERLKHNEHINLLLAENERNRIGRDLHDSIGHTFVMLKLKAELAEKYLEKNNIEAARKELKEISEISSSSMTETRSIINKLKYRSINEELKVISDIMTMADISLGIENNITTLPSQLVEWTITMVLKELTNNVIKHSNANKCNIEINESNNNYTVIISDNGNGFENINGTELSSIRERIKLVNGVINIISKKSPTTIEVTINK</sequence>
<keyword evidence="7" id="KW-1133">Transmembrane helix</keyword>
<reference evidence="10" key="1">
    <citation type="submission" date="2016-01" db="EMBL/GenBank/DDBJ databases">
        <authorList>
            <person name="Mitreva M."/>
            <person name="Pepin K.H."/>
            <person name="Mihindukulasuriya K.A."/>
            <person name="Fulton R."/>
            <person name="Fronick C."/>
            <person name="O'Laughlin M."/>
            <person name="Miner T."/>
            <person name="Herter B."/>
            <person name="Rosa B.A."/>
            <person name="Cordes M."/>
            <person name="Tomlinson C."/>
            <person name="Wollam A."/>
            <person name="Palsikar V.B."/>
            <person name="Mardis E.R."/>
            <person name="Wilson R.K."/>
        </authorList>
    </citation>
    <scope>NUCLEOTIDE SEQUENCE [LARGE SCALE GENOMIC DNA]</scope>
    <source>
        <strain evidence="10">DNF01167</strain>
    </source>
</reference>
<dbReference type="EC" id="2.7.13.3" evidence="2"/>
<feature type="transmembrane region" description="Helical" evidence="7">
    <location>
        <begin position="23"/>
        <end position="40"/>
    </location>
</feature>
<dbReference type="GO" id="GO:0016020">
    <property type="term" value="C:membrane"/>
    <property type="evidence" value="ECO:0007669"/>
    <property type="project" value="InterPro"/>
</dbReference>
<comment type="caution">
    <text evidence="9">The sequence shown here is derived from an EMBL/GenBank/DDBJ whole genome shotgun (WGS) entry which is preliminary data.</text>
</comment>
<accession>A0A133ZWI2</accession>
<feature type="domain" description="Signal transduction histidine kinase subgroup 3 dimerisation and phosphoacceptor" evidence="8">
    <location>
        <begin position="187"/>
        <end position="251"/>
    </location>
</feature>
<comment type="catalytic activity">
    <reaction evidence="1">
        <text>ATP + protein L-histidine = ADP + protein N-phospho-L-histidine.</text>
        <dbReference type="EC" id="2.7.13.3"/>
    </reaction>
</comment>
<dbReference type="Proteomes" id="UP000070355">
    <property type="component" value="Unassembled WGS sequence"/>
</dbReference>
<evidence type="ECO:0000256" key="3">
    <source>
        <dbReference type="ARBA" id="ARBA00022679"/>
    </source>
</evidence>
<feature type="coiled-coil region" evidence="6">
    <location>
        <begin position="205"/>
        <end position="232"/>
    </location>
</feature>
<dbReference type="EMBL" id="LSDC01000063">
    <property type="protein sequence ID" value="KXB59801.1"/>
    <property type="molecule type" value="Genomic_DNA"/>
</dbReference>
<evidence type="ECO:0000256" key="2">
    <source>
        <dbReference type="ARBA" id="ARBA00012438"/>
    </source>
</evidence>
<feature type="transmembrane region" description="Helical" evidence="7">
    <location>
        <begin position="47"/>
        <end position="64"/>
    </location>
</feature>
<dbReference type="AlphaFoldDB" id="A0A133ZWI2"/>
<keyword evidence="5" id="KW-0902">Two-component regulatory system</keyword>
<dbReference type="PANTHER" id="PTHR24421">
    <property type="entry name" value="NITRATE/NITRITE SENSOR PROTEIN NARX-RELATED"/>
    <property type="match status" value="1"/>
</dbReference>
<dbReference type="GO" id="GO:0000155">
    <property type="term" value="F:phosphorelay sensor kinase activity"/>
    <property type="evidence" value="ECO:0007669"/>
    <property type="project" value="InterPro"/>
</dbReference>
<protein>
    <recommendedName>
        <fullName evidence="2">histidine kinase</fullName>
        <ecNumber evidence="2">2.7.13.3</ecNumber>
    </recommendedName>
</protein>
<dbReference type="Pfam" id="PF07730">
    <property type="entry name" value="HisKA_3"/>
    <property type="match status" value="1"/>
</dbReference>
<keyword evidence="6" id="KW-0175">Coiled coil</keyword>
<dbReference type="GO" id="GO:0046983">
    <property type="term" value="F:protein dimerization activity"/>
    <property type="evidence" value="ECO:0007669"/>
    <property type="project" value="InterPro"/>
</dbReference>
<evidence type="ECO:0000313" key="9">
    <source>
        <dbReference type="EMBL" id="KXB59801.1"/>
    </source>
</evidence>
<dbReference type="InterPro" id="IPR011712">
    <property type="entry name" value="Sig_transdc_His_kin_sub3_dim/P"/>
</dbReference>
<feature type="transmembrane region" description="Helical" evidence="7">
    <location>
        <begin position="113"/>
        <end position="133"/>
    </location>
</feature>
<evidence type="ECO:0000256" key="1">
    <source>
        <dbReference type="ARBA" id="ARBA00000085"/>
    </source>
</evidence>
<evidence type="ECO:0000256" key="7">
    <source>
        <dbReference type="SAM" id="Phobius"/>
    </source>
</evidence>
<keyword evidence="7" id="KW-0472">Membrane</keyword>
<dbReference type="PANTHER" id="PTHR24421:SF63">
    <property type="entry name" value="SENSOR HISTIDINE KINASE DESK"/>
    <property type="match status" value="1"/>
</dbReference>
<dbReference type="Gene3D" id="1.20.5.1930">
    <property type="match status" value="1"/>
</dbReference>
<keyword evidence="7" id="KW-0812">Transmembrane</keyword>
<evidence type="ECO:0000256" key="6">
    <source>
        <dbReference type="SAM" id="Coils"/>
    </source>
</evidence>
<evidence type="ECO:0000256" key="5">
    <source>
        <dbReference type="ARBA" id="ARBA00023012"/>
    </source>
</evidence>
<dbReference type="STRING" id="1379.HMPREF3186_00938"/>
<proteinExistence type="predicted"/>
<keyword evidence="3" id="KW-0808">Transferase</keyword>
<dbReference type="PATRIC" id="fig|1379.3.peg.921"/>
<dbReference type="InterPro" id="IPR050482">
    <property type="entry name" value="Sensor_HK_TwoCompSys"/>
</dbReference>
<gene>
    <name evidence="9" type="ORF">HMPREF3186_00938</name>
</gene>
<evidence type="ECO:0000313" key="10">
    <source>
        <dbReference type="Proteomes" id="UP000070355"/>
    </source>
</evidence>
<evidence type="ECO:0000256" key="4">
    <source>
        <dbReference type="ARBA" id="ARBA00022777"/>
    </source>
</evidence>
<dbReference type="InterPro" id="IPR036890">
    <property type="entry name" value="HATPase_C_sf"/>
</dbReference>
<name>A0A133ZWI2_9BACL</name>
<dbReference type="Gene3D" id="3.30.565.10">
    <property type="entry name" value="Histidine kinase-like ATPase, C-terminal domain"/>
    <property type="match status" value="1"/>
</dbReference>
<organism evidence="9 10">
    <name type="scientific">Gemella haemolysans</name>
    <dbReference type="NCBI Taxonomy" id="1379"/>
    <lineage>
        <taxon>Bacteria</taxon>
        <taxon>Bacillati</taxon>
        <taxon>Bacillota</taxon>
        <taxon>Bacilli</taxon>
        <taxon>Bacillales</taxon>
        <taxon>Gemellaceae</taxon>
        <taxon>Gemella</taxon>
    </lineage>
</organism>